<name>A0A392RFB6_9FABA</name>
<accession>A0A392RFB6</accession>
<dbReference type="EMBL" id="LXQA010216490">
    <property type="protein sequence ID" value="MCI34724.1"/>
    <property type="molecule type" value="Genomic_DNA"/>
</dbReference>
<sequence length="91" mass="10639">MDEDETISKFNTRLRDIANSPFALGEKMSEEKLVRKTLRSLPKRFNMKVTAIEEAQDLSTIKVDELIGSLQTFEMTFNDRPEEEQKHKFCI</sequence>
<keyword evidence="2" id="KW-1185">Reference proteome</keyword>
<reference evidence="1 2" key="1">
    <citation type="journal article" date="2018" name="Front. Plant Sci.">
        <title>Red Clover (Trifolium pratense) and Zigzag Clover (T. medium) - A Picture of Genomic Similarities and Differences.</title>
        <authorList>
            <person name="Dluhosova J."/>
            <person name="Istvanek J."/>
            <person name="Nedelnik J."/>
            <person name="Repkova J."/>
        </authorList>
    </citation>
    <scope>NUCLEOTIDE SEQUENCE [LARGE SCALE GENOMIC DNA]</scope>
    <source>
        <strain evidence="2">cv. 10/8</strain>
        <tissue evidence="1">Leaf</tissue>
    </source>
</reference>
<evidence type="ECO:0000313" key="2">
    <source>
        <dbReference type="Proteomes" id="UP000265520"/>
    </source>
</evidence>
<proteinExistence type="predicted"/>
<dbReference type="AlphaFoldDB" id="A0A392RFB6"/>
<dbReference type="Pfam" id="PF14223">
    <property type="entry name" value="Retrotran_gag_2"/>
    <property type="match status" value="1"/>
</dbReference>
<protein>
    <submittedName>
        <fullName evidence="1">Gag-pol polyprotein</fullName>
    </submittedName>
</protein>
<evidence type="ECO:0000313" key="1">
    <source>
        <dbReference type="EMBL" id="MCI34724.1"/>
    </source>
</evidence>
<dbReference type="Proteomes" id="UP000265520">
    <property type="component" value="Unassembled WGS sequence"/>
</dbReference>
<dbReference type="PANTHER" id="PTHR35317:SF35">
    <property type="entry name" value="DUF4219 DOMAIN-CONTAINING PROTEIN"/>
    <property type="match status" value="1"/>
</dbReference>
<organism evidence="1 2">
    <name type="scientific">Trifolium medium</name>
    <dbReference type="NCBI Taxonomy" id="97028"/>
    <lineage>
        <taxon>Eukaryota</taxon>
        <taxon>Viridiplantae</taxon>
        <taxon>Streptophyta</taxon>
        <taxon>Embryophyta</taxon>
        <taxon>Tracheophyta</taxon>
        <taxon>Spermatophyta</taxon>
        <taxon>Magnoliopsida</taxon>
        <taxon>eudicotyledons</taxon>
        <taxon>Gunneridae</taxon>
        <taxon>Pentapetalae</taxon>
        <taxon>rosids</taxon>
        <taxon>fabids</taxon>
        <taxon>Fabales</taxon>
        <taxon>Fabaceae</taxon>
        <taxon>Papilionoideae</taxon>
        <taxon>50 kb inversion clade</taxon>
        <taxon>NPAAA clade</taxon>
        <taxon>Hologalegina</taxon>
        <taxon>IRL clade</taxon>
        <taxon>Trifolieae</taxon>
        <taxon>Trifolium</taxon>
    </lineage>
</organism>
<comment type="caution">
    <text evidence="1">The sequence shown here is derived from an EMBL/GenBank/DDBJ whole genome shotgun (WGS) entry which is preliminary data.</text>
</comment>
<dbReference type="PANTHER" id="PTHR35317">
    <property type="entry name" value="OS04G0629600 PROTEIN"/>
    <property type="match status" value="1"/>
</dbReference>